<dbReference type="PROSITE" id="PS50097">
    <property type="entry name" value="BTB"/>
    <property type="match status" value="1"/>
</dbReference>
<feature type="domain" description="C2H2-type" evidence="11">
    <location>
        <begin position="387"/>
        <end position="414"/>
    </location>
</feature>
<sequence length="615" mass="69636">MEKKKILMKSKVAAPNLLRALHSLYRSGHLCDVTIHTQHLGTQEVFLVHKAVLAASSNYFKGLFLRDEMLDTKNCTVTLQDICMEEFASFLEFVYTAEVEIEVEKLHRMKEIAERLECKDLLDVCEEVRAEGKKGLDLSLHLQGWPCENGGAQRPHIQQEEDRRGSSSSQVMAGPIQGKLWDRPKHKKLLAGYELIEGQPASLEQQGTAFPEPKSRAAKPPKCNKTDARSSLSMGVTSPEHNSHSPATQTESKEACVVISNTLPEQWEDENGLTSKPSSKTERRKSPRRVAKVLPQMACEKCNASFCVTEQYRSHMELQHGVHLAVKHSCSVCQQLFSSHQNLRQHHLTIHGEERGFSCLLCAKRFKRQKGISDHVRRVHEKKQEPQACPYCDKVISSKCGLTVHIRTHTGEKPYKCERCPASFAQRSAYNTHVRYSVQGAVKRPLCSVCGKILSSRTALVFHMRTHTGEKPYECECNFRQQVLKTPCGSHFIIRPLCFASFRSHTGEKPYICEDCGHFATNEYLKCHKRCHMGVKPYKCEVCGKTFGLRGALRRHQRIHTGEKPYKCRACERAFTDMSTLRRHVAVRAPCPPAVLVLMLMGNVRNDIRGLLSIP</sequence>
<evidence type="ECO:0000256" key="5">
    <source>
        <dbReference type="ARBA" id="ARBA00022833"/>
    </source>
</evidence>
<protein>
    <recommendedName>
        <fullName evidence="14">GDNF-inducible zinc finger protein 1</fullName>
    </recommendedName>
</protein>
<keyword evidence="4 8" id="KW-0863">Zinc-finger</keyword>
<dbReference type="FunFam" id="3.30.160.60:FF:000176">
    <property type="entry name" value="zinc finger protein 70"/>
    <property type="match status" value="1"/>
</dbReference>
<dbReference type="InterPro" id="IPR036236">
    <property type="entry name" value="Znf_C2H2_sf"/>
</dbReference>
<evidence type="ECO:0000256" key="1">
    <source>
        <dbReference type="ARBA" id="ARBA00004123"/>
    </source>
</evidence>
<evidence type="ECO:0000256" key="8">
    <source>
        <dbReference type="PROSITE-ProRule" id="PRU00042"/>
    </source>
</evidence>
<dbReference type="GO" id="GO:0005634">
    <property type="term" value="C:nucleus"/>
    <property type="evidence" value="ECO:0007669"/>
    <property type="project" value="UniProtKB-SubCell"/>
</dbReference>
<dbReference type="Pfam" id="PF00096">
    <property type="entry name" value="zf-C2H2"/>
    <property type="match status" value="2"/>
</dbReference>
<comment type="subcellular location">
    <subcellularLocation>
        <location evidence="1">Nucleus</location>
    </subcellularLocation>
</comment>
<evidence type="ECO:0000259" key="11">
    <source>
        <dbReference type="PROSITE" id="PS50157"/>
    </source>
</evidence>
<evidence type="ECO:0000259" key="10">
    <source>
        <dbReference type="PROSITE" id="PS50097"/>
    </source>
</evidence>
<feature type="compositionally biased region" description="Polar residues" evidence="9">
    <location>
        <begin position="229"/>
        <end position="250"/>
    </location>
</feature>
<dbReference type="Pfam" id="PF00651">
    <property type="entry name" value="BTB"/>
    <property type="match status" value="1"/>
</dbReference>
<dbReference type="InterPro" id="IPR000210">
    <property type="entry name" value="BTB/POZ_dom"/>
</dbReference>
<dbReference type="Gene3D" id="3.30.710.10">
    <property type="entry name" value="Potassium Channel Kv1.1, Chain A"/>
    <property type="match status" value="1"/>
</dbReference>
<reference evidence="12" key="2">
    <citation type="submission" date="2025-08" db="UniProtKB">
        <authorList>
            <consortium name="Ensembl"/>
        </authorList>
    </citation>
    <scope>IDENTIFICATION</scope>
</reference>
<evidence type="ECO:0008006" key="14">
    <source>
        <dbReference type="Google" id="ProtNLM"/>
    </source>
</evidence>
<feature type="domain" description="C2H2-type" evidence="11">
    <location>
        <begin position="566"/>
        <end position="593"/>
    </location>
</feature>
<dbReference type="SUPFAM" id="SSF57667">
    <property type="entry name" value="beta-beta-alpha zinc fingers"/>
    <property type="match status" value="5"/>
</dbReference>
<dbReference type="AlphaFoldDB" id="A0A8B9T9M4"/>
<evidence type="ECO:0000313" key="12">
    <source>
        <dbReference type="Ensembl" id="ENSAPLP00020018045.1"/>
    </source>
</evidence>
<reference evidence="12" key="1">
    <citation type="submission" date="2019-08" db="EMBL/GenBank/DDBJ databases">
        <title>Three high-quality genomes provides insights into domestication of ducks.</title>
        <authorList>
            <person name="Hou Z.C."/>
            <person name="Zhu F."/>
            <person name="Yin Z.T."/>
            <person name="Zhang F."/>
        </authorList>
    </citation>
    <scope>NUCLEOTIDE SEQUENCE [LARGE SCALE GENOMIC DNA]</scope>
</reference>
<evidence type="ECO:0000256" key="4">
    <source>
        <dbReference type="ARBA" id="ARBA00022771"/>
    </source>
</evidence>
<dbReference type="GO" id="GO:0000981">
    <property type="term" value="F:DNA-binding transcription factor activity, RNA polymerase II-specific"/>
    <property type="evidence" value="ECO:0007669"/>
    <property type="project" value="TreeGrafter"/>
</dbReference>
<dbReference type="PANTHER" id="PTHR24394">
    <property type="entry name" value="ZINC FINGER PROTEIN"/>
    <property type="match status" value="1"/>
</dbReference>
<feature type="domain" description="C2H2-type" evidence="11">
    <location>
        <begin position="445"/>
        <end position="472"/>
    </location>
</feature>
<evidence type="ECO:0000256" key="6">
    <source>
        <dbReference type="ARBA" id="ARBA00023125"/>
    </source>
</evidence>
<keyword evidence="2" id="KW-0479">Metal-binding</keyword>
<keyword evidence="3" id="KW-0677">Repeat</keyword>
<proteinExistence type="predicted"/>
<dbReference type="InterPro" id="IPR011333">
    <property type="entry name" value="SKP1/BTB/POZ_sf"/>
</dbReference>
<evidence type="ECO:0000313" key="13">
    <source>
        <dbReference type="Proteomes" id="UP000694400"/>
    </source>
</evidence>
<dbReference type="FunFam" id="3.30.160.60:FF:001818">
    <property type="entry name" value="GDNF-inducible zinc finger protein 1 isoform X1"/>
    <property type="match status" value="1"/>
</dbReference>
<feature type="domain" description="C2H2-type" evidence="11">
    <location>
        <begin position="538"/>
        <end position="565"/>
    </location>
</feature>
<feature type="region of interest" description="Disordered" evidence="9">
    <location>
        <begin position="204"/>
        <end position="253"/>
    </location>
</feature>
<feature type="region of interest" description="Disordered" evidence="9">
    <location>
        <begin position="267"/>
        <end position="289"/>
    </location>
</feature>
<dbReference type="PROSITE" id="PS00028">
    <property type="entry name" value="ZINC_FINGER_C2H2_1"/>
    <property type="match status" value="6"/>
</dbReference>
<dbReference type="Ensembl" id="ENSAPLT00020019517.1">
    <property type="protein sequence ID" value="ENSAPLP00020018045.1"/>
    <property type="gene ID" value="ENSAPLG00020012891.1"/>
</dbReference>
<evidence type="ECO:0000256" key="9">
    <source>
        <dbReference type="SAM" id="MobiDB-lite"/>
    </source>
</evidence>
<dbReference type="Proteomes" id="UP000694400">
    <property type="component" value="Chromosome 3"/>
</dbReference>
<dbReference type="Gene3D" id="3.30.160.60">
    <property type="entry name" value="Classic Zinc Finger"/>
    <property type="match status" value="8"/>
</dbReference>
<feature type="domain" description="C2H2-type" evidence="11">
    <location>
        <begin position="357"/>
        <end position="385"/>
    </location>
</feature>
<dbReference type="PANTHER" id="PTHR24394:SF44">
    <property type="entry name" value="ZINC FINGER PROTEIN 271-LIKE"/>
    <property type="match status" value="1"/>
</dbReference>
<feature type="domain" description="C2H2-type" evidence="11">
    <location>
        <begin position="415"/>
        <end position="445"/>
    </location>
</feature>
<dbReference type="SMART" id="SM00225">
    <property type="entry name" value="BTB"/>
    <property type="match status" value="1"/>
</dbReference>
<organism evidence="12 13">
    <name type="scientific">Anas platyrhynchos</name>
    <name type="common">Mallard</name>
    <name type="synonym">Anas boschas</name>
    <dbReference type="NCBI Taxonomy" id="8839"/>
    <lineage>
        <taxon>Eukaryota</taxon>
        <taxon>Metazoa</taxon>
        <taxon>Chordata</taxon>
        <taxon>Craniata</taxon>
        <taxon>Vertebrata</taxon>
        <taxon>Euteleostomi</taxon>
        <taxon>Archelosauria</taxon>
        <taxon>Archosauria</taxon>
        <taxon>Dinosauria</taxon>
        <taxon>Saurischia</taxon>
        <taxon>Theropoda</taxon>
        <taxon>Coelurosauria</taxon>
        <taxon>Aves</taxon>
        <taxon>Neognathae</taxon>
        <taxon>Galloanserae</taxon>
        <taxon>Anseriformes</taxon>
        <taxon>Anatidae</taxon>
        <taxon>Anatinae</taxon>
        <taxon>Anas</taxon>
    </lineage>
</organism>
<dbReference type="FunFam" id="3.30.160.60:FF:000065">
    <property type="entry name" value="B-cell CLL/lymphoma 6, member B"/>
    <property type="match status" value="1"/>
</dbReference>
<keyword evidence="6" id="KW-0238">DNA-binding</keyword>
<keyword evidence="5" id="KW-0862">Zinc</keyword>
<evidence type="ECO:0000256" key="7">
    <source>
        <dbReference type="ARBA" id="ARBA00023242"/>
    </source>
</evidence>
<dbReference type="PROSITE" id="PS50157">
    <property type="entry name" value="ZINC_FINGER_C2H2_2"/>
    <property type="match status" value="8"/>
</dbReference>
<dbReference type="SMART" id="SM00355">
    <property type="entry name" value="ZnF_C2H2"/>
    <property type="match status" value="9"/>
</dbReference>
<dbReference type="SUPFAM" id="SSF54695">
    <property type="entry name" value="POZ domain"/>
    <property type="match status" value="1"/>
</dbReference>
<feature type="domain" description="C2H2-type" evidence="11">
    <location>
        <begin position="328"/>
        <end position="356"/>
    </location>
</feature>
<feature type="domain" description="BTB" evidence="10">
    <location>
        <begin position="31"/>
        <end position="103"/>
    </location>
</feature>
<feature type="domain" description="C2H2-type" evidence="11">
    <location>
        <begin position="511"/>
        <end position="537"/>
    </location>
</feature>
<dbReference type="GO" id="GO:0003677">
    <property type="term" value="F:DNA binding"/>
    <property type="evidence" value="ECO:0007669"/>
    <property type="project" value="UniProtKB-KW"/>
</dbReference>
<evidence type="ECO:0000256" key="2">
    <source>
        <dbReference type="ARBA" id="ARBA00022723"/>
    </source>
</evidence>
<dbReference type="InterPro" id="IPR013087">
    <property type="entry name" value="Znf_C2H2_type"/>
</dbReference>
<dbReference type="FunFam" id="3.30.160.60:FF:002343">
    <property type="entry name" value="Zinc finger protein 33A"/>
    <property type="match status" value="1"/>
</dbReference>
<reference evidence="12" key="3">
    <citation type="submission" date="2025-09" db="UniProtKB">
        <authorList>
            <consortium name="Ensembl"/>
        </authorList>
    </citation>
    <scope>IDENTIFICATION</scope>
</reference>
<dbReference type="GO" id="GO:0008270">
    <property type="term" value="F:zinc ion binding"/>
    <property type="evidence" value="ECO:0007669"/>
    <property type="project" value="UniProtKB-KW"/>
</dbReference>
<keyword evidence="7" id="KW-0539">Nucleus</keyword>
<accession>A0A8B9T9M4</accession>
<feature type="region of interest" description="Disordered" evidence="9">
    <location>
        <begin position="149"/>
        <end position="178"/>
    </location>
</feature>
<name>A0A8B9T9M4_ANAPL</name>
<evidence type="ECO:0000256" key="3">
    <source>
        <dbReference type="ARBA" id="ARBA00022737"/>
    </source>
</evidence>